<dbReference type="Proteomes" id="UP000591272">
    <property type="component" value="Unassembled WGS sequence"/>
</dbReference>
<protein>
    <submittedName>
        <fullName evidence="5">Thioester reductase-like protein</fullName>
    </submittedName>
</protein>
<dbReference type="SUPFAM" id="SSF51735">
    <property type="entry name" value="NAD(P)-binding Rossmann-fold domains"/>
    <property type="match status" value="1"/>
</dbReference>
<dbReference type="InterPro" id="IPR013120">
    <property type="entry name" value="FAR_NAD-bd"/>
</dbReference>
<name>A0A7Y9GF51_9ACTN</name>
<evidence type="ECO:0000256" key="3">
    <source>
        <dbReference type="SAM" id="MobiDB-lite"/>
    </source>
</evidence>
<dbReference type="InterPro" id="IPR010080">
    <property type="entry name" value="Thioester_reductase-like_dom"/>
</dbReference>
<dbReference type="RefSeq" id="WP_229810591.1">
    <property type="nucleotide sequence ID" value="NZ_BMRD01000020.1"/>
</dbReference>
<organism evidence="5 6">
    <name type="scientific">Actinomadura citrea</name>
    <dbReference type="NCBI Taxonomy" id="46158"/>
    <lineage>
        <taxon>Bacteria</taxon>
        <taxon>Bacillati</taxon>
        <taxon>Actinomycetota</taxon>
        <taxon>Actinomycetes</taxon>
        <taxon>Streptosporangiales</taxon>
        <taxon>Thermomonosporaceae</taxon>
        <taxon>Actinomadura</taxon>
    </lineage>
</organism>
<evidence type="ECO:0000256" key="2">
    <source>
        <dbReference type="ARBA" id="ARBA00022553"/>
    </source>
</evidence>
<dbReference type="NCBIfam" id="TIGR01746">
    <property type="entry name" value="Thioester-redct"/>
    <property type="match status" value="1"/>
</dbReference>
<dbReference type="Gene3D" id="3.40.50.720">
    <property type="entry name" value="NAD(P)-binding Rossmann-like Domain"/>
    <property type="match status" value="1"/>
</dbReference>
<evidence type="ECO:0000313" key="6">
    <source>
        <dbReference type="Proteomes" id="UP000591272"/>
    </source>
</evidence>
<accession>A0A7Y9GF51</accession>
<feature type="domain" description="Carrier" evidence="4">
    <location>
        <begin position="69"/>
        <end position="144"/>
    </location>
</feature>
<dbReference type="InterPro" id="IPR036291">
    <property type="entry name" value="NAD(P)-bd_dom_sf"/>
</dbReference>
<feature type="region of interest" description="Disordered" evidence="3">
    <location>
        <begin position="1"/>
        <end position="64"/>
    </location>
</feature>
<dbReference type="Pfam" id="PF00550">
    <property type="entry name" value="PP-binding"/>
    <property type="match status" value="1"/>
</dbReference>
<feature type="compositionally biased region" description="Basic and acidic residues" evidence="3">
    <location>
        <begin position="15"/>
        <end position="34"/>
    </location>
</feature>
<dbReference type="AlphaFoldDB" id="A0A7Y9GF51"/>
<dbReference type="SUPFAM" id="SSF47336">
    <property type="entry name" value="ACP-like"/>
    <property type="match status" value="1"/>
</dbReference>
<dbReference type="InterPro" id="IPR036736">
    <property type="entry name" value="ACP-like_sf"/>
</dbReference>
<comment type="caution">
    <text evidence="5">The sequence shown here is derived from an EMBL/GenBank/DDBJ whole genome shotgun (WGS) entry which is preliminary data.</text>
</comment>
<dbReference type="Pfam" id="PF07993">
    <property type="entry name" value="NAD_binding_4"/>
    <property type="match status" value="1"/>
</dbReference>
<proteinExistence type="predicted"/>
<evidence type="ECO:0000259" key="4">
    <source>
        <dbReference type="PROSITE" id="PS50075"/>
    </source>
</evidence>
<keyword evidence="6" id="KW-1185">Reference proteome</keyword>
<keyword evidence="1" id="KW-0596">Phosphopantetheine</keyword>
<dbReference type="EMBL" id="JACCBT010000001">
    <property type="protein sequence ID" value="NYE15392.1"/>
    <property type="molecule type" value="Genomic_DNA"/>
</dbReference>
<evidence type="ECO:0000313" key="5">
    <source>
        <dbReference type="EMBL" id="NYE15392.1"/>
    </source>
</evidence>
<sequence>MNGADADGTGLAPVPDRRHEGELLEQSGRGRSDVTDLLARFGSGGGARPGGEPPPTGTDGAPAEDGAEWDLERLASAIAARTAPFLGGEQIGVDVDFFDAGATSVDAAGFAAALNRDLGLRLGLDDVFADARPRRLARLGLASAPAAHREHGDAADDENEGRDEDLDLVAADLARADRLPWTGPADATPPRHILLTGATGFLGGHLLLDLLRRGDAHVVCLVRAADAREGERRLGEALAGFRLPWSAEVRRRVTVLPGDIAEPRLGLDDGRWEELAREVDSIVSVAAAVDFLRGYPSLRRANVLGPLTLAELAATGPSKPLHHISSVAVFNEVGIASMGEDDPLARVDRLATGYDRSKWASEVALRRAREHGLTVTLMRPGAIGGHTLTGAHNPTDIGSGLLSAFSRFRKVPAFRAVNAAPVDWVSQVAAAVVYEPDGWGTTYNLTGRPNTLPDVLHDMRLGGMHVPVLGWEEWRAAFLAAMEADPVPELEFLARVLRSATAVKLVEATLLGPAATGERTEAFVARHDLPEPVRYGAQAQLKTYERLAEAGLARLPGRDDPPYLSFHETLEGTLGPAGLVTDTVCSLSLTLSIAGMYQLVRERRVDVRGEMTCARLHPEPLTVESGDIVVRPEDGIPLRHGLHHPLLRYRLALRDAGGQGWWLEGVKTARARRDLWRQARTLAVEVGREGEPASLTGEVVVPADGYVREQIDGIEVDPALPPPEQRLAKLMWLGWFFAQVGWGLLEPSLRAGAELLDLRRDVKDRRREIR</sequence>
<reference evidence="5 6" key="1">
    <citation type="submission" date="2020-07" db="EMBL/GenBank/DDBJ databases">
        <title>Sequencing the genomes of 1000 actinobacteria strains.</title>
        <authorList>
            <person name="Klenk H.-P."/>
        </authorList>
    </citation>
    <scope>NUCLEOTIDE SEQUENCE [LARGE SCALE GENOMIC DNA]</scope>
    <source>
        <strain evidence="5 6">DSM 43461</strain>
    </source>
</reference>
<dbReference type="PROSITE" id="PS50075">
    <property type="entry name" value="CARRIER"/>
    <property type="match status" value="1"/>
</dbReference>
<gene>
    <name evidence="5" type="ORF">BJ999_005688</name>
</gene>
<evidence type="ECO:0000256" key="1">
    <source>
        <dbReference type="ARBA" id="ARBA00022450"/>
    </source>
</evidence>
<dbReference type="PANTHER" id="PTHR44845">
    <property type="entry name" value="CARRIER DOMAIN-CONTAINING PROTEIN"/>
    <property type="match status" value="1"/>
</dbReference>
<dbReference type="InterPro" id="IPR009081">
    <property type="entry name" value="PP-bd_ACP"/>
</dbReference>
<dbReference type="PANTHER" id="PTHR44845:SF6">
    <property type="entry name" value="BETA-ALANINE-ACTIVATING ENZYME"/>
    <property type="match status" value="1"/>
</dbReference>
<keyword evidence="2" id="KW-0597">Phosphoprotein</keyword>
<dbReference type="Gene3D" id="1.10.1200.10">
    <property type="entry name" value="ACP-like"/>
    <property type="match status" value="1"/>
</dbReference>